<reference evidence="1 2" key="1">
    <citation type="journal article" date="2016" name="Nat. Commun.">
        <title>Thousands of microbial genomes shed light on interconnected biogeochemical processes in an aquifer system.</title>
        <authorList>
            <person name="Anantharaman K."/>
            <person name="Brown C.T."/>
            <person name="Hug L.A."/>
            <person name="Sharon I."/>
            <person name="Castelle C.J."/>
            <person name="Probst A.J."/>
            <person name="Thomas B.C."/>
            <person name="Singh A."/>
            <person name="Wilkins M.J."/>
            <person name="Karaoz U."/>
            <person name="Brodie E.L."/>
            <person name="Williams K.H."/>
            <person name="Hubbard S.S."/>
            <person name="Banfield J.F."/>
        </authorList>
    </citation>
    <scope>NUCLEOTIDE SEQUENCE [LARGE SCALE GENOMIC DNA]</scope>
</reference>
<name>A0A1F5XWV6_9BACT</name>
<dbReference type="Proteomes" id="UP000177334">
    <property type="component" value="Unassembled WGS sequence"/>
</dbReference>
<dbReference type="AlphaFoldDB" id="A0A1F5XWV6"/>
<sequence length="234" mass="25685">MIMISLQNKIFWAALLALIFFSGSRAFVKNLIIKASLFLAPERESRQAGNQALALLIKIRDLEKENLRLQKALGVNAKTRLIPANAVFGGGYLFSDILLINQGWNAGIKIGDMVTYQNEVFLGRITEVGADWSKIGLLGRLGNKIILRQDAPENIQSIPIEAIGLGGGEFQIEMPAETNLKIGDIFRSAENPEYIAGMVDKISFKSGDQFKEIGLISPLSPVLLNEVDIVSKND</sequence>
<evidence type="ECO:0008006" key="3">
    <source>
        <dbReference type="Google" id="ProtNLM"/>
    </source>
</evidence>
<evidence type="ECO:0000313" key="1">
    <source>
        <dbReference type="EMBL" id="OGF92011.1"/>
    </source>
</evidence>
<evidence type="ECO:0000313" key="2">
    <source>
        <dbReference type="Proteomes" id="UP000177334"/>
    </source>
</evidence>
<dbReference type="EMBL" id="MFIP01000018">
    <property type="protein sequence ID" value="OGF92011.1"/>
    <property type="molecule type" value="Genomic_DNA"/>
</dbReference>
<protein>
    <recommendedName>
        <fullName evidence="3">Cell shape protein MreC</fullName>
    </recommendedName>
</protein>
<dbReference type="Gene3D" id="2.40.10.340">
    <property type="entry name" value="Rod shape-determining protein MreC, domain 1"/>
    <property type="match status" value="1"/>
</dbReference>
<organism evidence="1 2">
    <name type="scientific">Candidatus Giovannonibacteria bacterium RIFCSPLOWO2_12_FULL_43_26</name>
    <dbReference type="NCBI Taxonomy" id="1798363"/>
    <lineage>
        <taxon>Bacteria</taxon>
        <taxon>Candidatus Giovannoniibacteriota</taxon>
    </lineage>
</organism>
<comment type="caution">
    <text evidence="1">The sequence shown here is derived from an EMBL/GenBank/DDBJ whole genome shotgun (WGS) entry which is preliminary data.</text>
</comment>
<dbReference type="InterPro" id="IPR042177">
    <property type="entry name" value="Cell/Rod_1"/>
</dbReference>
<gene>
    <name evidence="1" type="ORF">A3H05_03225</name>
</gene>
<proteinExistence type="predicted"/>
<accession>A0A1F5XWV6</accession>